<dbReference type="GO" id="GO:0004674">
    <property type="term" value="F:protein serine/threonine kinase activity"/>
    <property type="evidence" value="ECO:0007669"/>
    <property type="project" value="TreeGrafter"/>
</dbReference>
<dbReference type="PROSITE" id="PS50011">
    <property type="entry name" value="PROTEIN_KINASE_DOM"/>
    <property type="match status" value="1"/>
</dbReference>
<dbReference type="AlphaFoldDB" id="A0AA38FCB6"/>
<feature type="domain" description="Protein kinase" evidence="3">
    <location>
        <begin position="1"/>
        <end position="88"/>
    </location>
</feature>
<name>A0AA38FCB6_TAXCH</name>
<organism evidence="4 5">
    <name type="scientific">Taxus chinensis</name>
    <name type="common">Chinese yew</name>
    <name type="synonym">Taxus wallichiana var. chinensis</name>
    <dbReference type="NCBI Taxonomy" id="29808"/>
    <lineage>
        <taxon>Eukaryota</taxon>
        <taxon>Viridiplantae</taxon>
        <taxon>Streptophyta</taxon>
        <taxon>Embryophyta</taxon>
        <taxon>Tracheophyta</taxon>
        <taxon>Spermatophyta</taxon>
        <taxon>Pinopsida</taxon>
        <taxon>Pinidae</taxon>
        <taxon>Conifers II</taxon>
        <taxon>Cupressales</taxon>
        <taxon>Taxaceae</taxon>
        <taxon>Taxus</taxon>
    </lineage>
</organism>
<dbReference type="SUPFAM" id="SSF56112">
    <property type="entry name" value="Protein kinase-like (PK-like)"/>
    <property type="match status" value="1"/>
</dbReference>
<evidence type="ECO:0000313" key="5">
    <source>
        <dbReference type="Proteomes" id="UP000824469"/>
    </source>
</evidence>
<evidence type="ECO:0000256" key="2">
    <source>
        <dbReference type="ARBA" id="ARBA00022840"/>
    </source>
</evidence>
<proteinExistence type="predicted"/>
<evidence type="ECO:0000256" key="1">
    <source>
        <dbReference type="ARBA" id="ARBA00022741"/>
    </source>
</evidence>
<protein>
    <recommendedName>
        <fullName evidence="3">Protein kinase domain-containing protein</fullName>
    </recommendedName>
</protein>
<reference evidence="4 5" key="1">
    <citation type="journal article" date="2021" name="Nat. Plants">
        <title>The Taxus genome provides insights into paclitaxel biosynthesis.</title>
        <authorList>
            <person name="Xiong X."/>
            <person name="Gou J."/>
            <person name="Liao Q."/>
            <person name="Li Y."/>
            <person name="Zhou Q."/>
            <person name="Bi G."/>
            <person name="Li C."/>
            <person name="Du R."/>
            <person name="Wang X."/>
            <person name="Sun T."/>
            <person name="Guo L."/>
            <person name="Liang H."/>
            <person name="Lu P."/>
            <person name="Wu Y."/>
            <person name="Zhang Z."/>
            <person name="Ro D.K."/>
            <person name="Shang Y."/>
            <person name="Huang S."/>
            <person name="Yan J."/>
        </authorList>
    </citation>
    <scope>NUCLEOTIDE SEQUENCE [LARGE SCALE GENOMIC DNA]</scope>
    <source>
        <strain evidence="4">Ta-2019</strain>
    </source>
</reference>
<dbReference type="InterPro" id="IPR050108">
    <property type="entry name" value="CDK"/>
</dbReference>
<dbReference type="Gene3D" id="1.10.510.10">
    <property type="entry name" value="Transferase(Phosphotransferase) domain 1"/>
    <property type="match status" value="1"/>
</dbReference>
<dbReference type="InterPro" id="IPR011009">
    <property type="entry name" value="Kinase-like_dom_sf"/>
</dbReference>
<keyword evidence="2" id="KW-0067">ATP-binding</keyword>
<dbReference type="PANTHER" id="PTHR24056">
    <property type="entry name" value="CELL DIVISION PROTEIN KINASE"/>
    <property type="match status" value="1"/>
</dbReference>
<dbReference type="Proteomes" id="UP000824469">
    <property type="component" value="Unassembled WGS sequence"/>
</dbReference>
<sequence length="88" mass="9712">APKLLMQSNTYNCFALDIWSVGCIFVEMLLGKPLFCGNCPKEQLNIILGHVGGSSNEMIDKYWDALSDAGNDLTFQRDGTDLSPISRL</sequence>
<keyword evidence="1" id="KW-0547">Nucleotide-binding</keyword>
<dbReference type="GO" id="GO:0005634">
    <property type="term" value="C:nucleus"/>
    <property type="evidence" value="ECO:0007669"/>
    <property type="project" value="TreeGrafter"/>
</dbReference>
<accession>A0AA38FCB6</accession>
<gene>
    <name evidence="4" type="ORF">KI387_028975</name>
</gene>
<dbReference type="GO" id="GO:0005524">
    <property type="term" value="F:ATP binding"/>
    <property type="evidence" value="ECO:0007669"/>
    <property type="project" value="UniProtKB-KW"/>
</dbReference>
<dbReference type="InterPro" id="IPR000719">
    <property type="entry name" value="Prot_kinase_dom"/>
</dbReference>
<keyword evidence="5" id="KW-1185">Reference proteome</keyword>
<feature type="non-terminal residue" evidence="4">
    <location>
        <position position="88"/>
    </location>
</feature>
<evidence type="ECO:0000313" key="4">
    <source>
        <dbReference type="EMBL" id="KAH9297293.1"/>
    </source>
</evidence>
<dbReference type="Pfam" id="PF00069">
    <property type="entry name" value="Pkinase"/>
    <property type="match status" value="1"/>
</dbReference>
<comment type="caution">
    <text evidence="4">The sequence shown here is derived from an EMBL/GenBank/DDBJ whole genome shotgun (WGS) entry which is preliminary data.</text>
</comment>
<dbReference type="EMBL" id="JAHRHJ020000010">
    <property type="protein sequence ID" value="KAH9297293.1"/>
    <property type="molecule type" value="Genomic_DNA"/>
</dbReference>
<evidence type="ECO:0000259" key="3">
    <source>
        <dbReference type="PROSITE" id="PS50011"/>
    </source>
</evidence>
<feature type="non-terminal residue" evidence="4">
    <location>
        <position position="1"/>
    </location>
</feature>